<dbReference type="EMBL" id="KV448500">
    <property type="protein sequence ID" value="OAX35448.1"/>
    <property type="molecule type" value="Genomic_DNA"/>
</dbReference>
<dbReference type="Proteomes" id="UP000092154">
    <property type="component" value="Unassembled WGS sequence"/>
</dbReference>
<dbReference type="AlphaFoldDB" id="A0A1B7MS59"/>
<name>A0A1B7MS59_9AGAM</name>
<gene>
    <name evidence="1" type="ORF">K503DRAFT_368090</name>
</gene>
<evidence type="ECO:0000313" key="1">
    <source>
        <dbReference type="EMBL" id="OAX35448.1"/>
    </source>
</evidence>
<sequence length="126" mass="14615">MCTTNSMFLTHSGHHTTIPLRASSWTPYVQLLQRVFLLCGRPFSSLRSVCARLSTITVGTAFLPFDPFQMMSGNNAKYHDIHHQVYFFTIFLSKSVLIRHTDYWHQVQLLTAFLYPLGHPPWYAHD</sequence>
<proteinExistence type="predicted"/>
<evidence type="ECO:0000313" key="2">
    <source>
        <dbReference type="Proteomes" id="UP000092154"/>
    </source>
</evidence>
<keyword evidence="2" id="KW-1185">Reference proteome</keyword>
<evidence type="ECO:0008006" key="3">
    <source>
        <dbReference type="Google" id="ProtNLM"/>
    </source>
</evidence>
<dbReference type="InParanoid" id="A0A1B7MS59"/>
<protein>
    <recommendedName>
        <fullName evidence="3">Fatty acid hydroxylase domain-containing protein</fullName>
    </recommendedName>
</protein>
<organism evidence="1 2">
    <name type="scientific">Rhizopogon vinicolor AM-OR11-026</name>
    <dbReference type="NCBI Taxonomy" id="1314800"/>
    <lineage>
        <taxon>Eukaryota</taxon>
        <taxon>Fungi</taxon>
        <taxon>Dikarya</taxon>
        <taxon>Basidiomycota</taxon>
        <taxon>Agaricomycotina</taxon>
        <taxon>Agaricomycetes</taxon>
        <taxon>Agaricomycetidae</taxon>
        <taxon>Boletales</taxon>
        <taxon>Suillineae</taxon>
        <taxon>Rhizopogonaceae</taxon>
        <taxon>Rhizopogon</taxon>
    </lineage>
</organism>
<reference evidence="1 2" key="1">
    <citation type="submission" date="2016-06" db="EMBL/GenBank/DDBJ databases">
        <title>Comparative genomics of the ectomycorrhizal sister species Rhizopogon vinicolor and Rhizopogon vesiculosus (Basidiomycota: Boletales) reveals a divergence of the mating type B locus.</title>
        <authorList>
            <consortium name="DOE Joint Genome Institute"/>
            <person name="Mujic A.B."/>
            <person name="Kuo A."/>
            <person name="Tritt A."/>
            <person name="Lipzen A."/>
            <person name="Chen C."/>
            <person name="Johnson J."/>
            <person name="Sharma A."/>
            <person name="Barry K."/>
            <person name="Grigoriev I.V."/>
            <person name="Spatafora J.W."/>
        </authorList>
    </citation>
    <scope>NUCLEOTIDE SEQUENCE [LARGE SCALE GENOMIC DNA]</scope>
    <source>
        <strain evidence="1 2">AM-OR11-026</strain>
    </source>
</reference>
<accession>A0A1B7MS59</accession>